<organism evidence="1 2">
    <name type="scientific">Pseudobutyrivibrio xylanivorans DSM 14809</name>
    <dbReference type="NCBI Taxonomy" id="1123012"/>
    <lineage>
        <taxon>Bacteria</taxon>
        <taxon>Bacillati</taxon>
        <taxon>Bacillota</taxon>
        <taxon>Clostridia</taxon>
        <taxon>Lachnospirales</taxon>
        <taxon>Lachnospiraceae</taxon>
        <taxon>Pseudobutyrivibrio</taxon>
    </lineage>
</organism>
<dbReference type="AlphaFoldDB" id="A0A1M6L1U7"/>
<dbReference type="OrthoDB" id="2065464at2"/>
<evidence type="ECO:0000313" key="1">
    <source>
        <dbReference type="EMBL" id="SHJ65148.1"/>
    </source>
</evidence>
<accession>A0A1M6L1U7</accession>
<proteinExistence type="predicted"/>
<dbReference type="RefSeq" id="WP_159430909.1">
    <property type="nucleotide sequence ID" value="NZ_FQYQ01000036.1"/>
</dbReference>
<gene>
    <name evidence="1" type="ORF">SAMN02745725_02999</name>
</gene>
<protein>
    <submittedName>
        <fullName evidence="1">Uncharacterized protein</fullName>
    </submittedName>
</protein>
<evidence type="ECO:0000313" key="2">
    <source>
        <dbReference type="Proteomes" id="UP000184185"/>
    </source>
</evidence>
<name>A0A1M6L1U7_PSEXY</name>
<sequence length="58" mass="6688">MTQFEISQFIEKMEEIGDVWEASDVERVYGNKSLDEALADRMGDMNFMADIIGKVLNR</sequence>
<dbReference type="Proteomes" id="UP000184185">
    <property type="component" value="Unassembled WGS sequence"/>
</dbReference>
<keyword evidence="2" id="KW-1185">Reference proteome</keyword>
<dbReference type="EMBL" id="FQYQ01000036">
    <property type="protein sequence ID" value="SHJ65148.1"/>
    <property type="molecule type" value="Genomic_DNA"/>
</dbReference>
<reference evidence="1 2" key="1">
    <citation type="submission" date="2016-11" db="EMBL/GenBank/DDBJ databases">
        <authorList>
            <person name="Jaros S."/>
            <person name="Januszkiewicz K."/>
            <person name="Wedrychowicz H."/>
        </authorList>
    </citation>
    <scope>NUCLEOTIDE SEQUENCE [LARGE SCALE GENOMIC DNA]</scope>
    <source>
        <strain evidence="1 2">DSM 14809</strain>
    </source>
</reference>